<dbReference type="GO" id="GO:0003700">
    <property type="term" value="F:DNA-binding transcription factor activity"/>
    <property type="evidence" value="ECO:0007669"/>
    <property type="project" value="TreeGrafter"/>
</dbReference>
<evidence type="ECO:0000256" key="9">
    <source>
        <dbReference type="SAM" id="MobiDB-lite"/>
    </source>
</evidence>
<keyword evidence="3 8" id="KW-0863">Zinc-finger</keyword>
<dbReference type="InterPro" id="IPR055186">
    <property type="entry name" value="C2H2-2nd_BIRD-IDD"/>
</dbReference>
<dbReference type="Pfam" id="PF22995">
    <property type="entry name" value="C2CH-3rd_BIRD-IDD"/>
    <property type="match status" value="1"/>
</dbReference>
<reference evidence="11 12" key="1">
    <citation type="journal article" date="2023" name="Hortic Res">
        <title>Pangenome of water caltrop reveals structural variations and asymmetric subgenome divergence after allopolyploidization.</title>
        <authorList>
            <person name="Zhang X."/>
            <person name="Chen Y."/>
            <person name="Wang L."/>
            <person name="Yuan Y."/>
            <person name="Fang M."/>
            <person name="Shi L."/>
            <person name="Lu R."/>
            <person name="Comes H.P."/>
            <person name="Ma Y."/>
            <person name="Chen Y."/>
            <person name="Huang G."/>
            <person name="Zhou Y."/>
            <person name="Zheng Z."/>
            <person name="Qiu Y."/>
        </authorList>
    </citation>
    <scope>NUCLEOTIDE SEQUENCE [LARGE SCALE GENOMIC DNA]</scope>
    <source>
        <tissue evidence="11">Roots</tissue>
    </source>
</reference>
<comment type="caution">
    <text evidence="11">The sequence shown here is derived from an EMBL/GenBank/DDBJ whole genome shotgun (WGS) entry which is preliminary data.</text>
</comment>
<dbReference type="GO" id="GO:0003677">
    <property type="term" value="F:DNA binding"/>
    <property type="evidence" value="ECO:0007669"/>
    <property type="project" value="UniProtKB-KW"/>
</dbReference>
<keyword evidence="4" id="KW-0862">Zinc</keyword>
<dbReference type="GO" id="GO:0005634">
    <property type="term" value="C:nucleus"/>
    <property type="evidence" value="ECO:0007669"/>
    <property type="project" value="TreeGrafter"/>
</dbReference>
<evidence type="ECO:0000313" key="12">
    <source>
        <dbReference type="Proteomes" id="UP001345219"/>
    </source>
</evidence>
<dbReference type="FunFam" id="3.30.160.60:FF:000131">
    <property type="entry name" value="protein indeterminate-domain 5, chloroplastic-like"/>
    <property type="match status" value="1"/>
</dbReference>
<feature type="domain" description="C2H2-type" evidence="10">
    <location>
        <begin position="57"/>
        <end position="79"/>
    </location>
</feature>
<dbReference type="Gene3D" id="3.30.160.60">
    <property type="entry name" value="Classic Zinc Finger"/>
    <property type="match status" value="2"/>
</dbReference>
<dbReference type="EMBL" id="JAXIOK010000022">
    <property type="protein sequence ID" value="KAK4744791.1"/>
    <property type="molecule type" value="Genomic_DNA"/>
</dbReference>
<protein>
    <recommendedName>
        <fullName evidence="10">C2H2-type domain-containing protein</fullName>
    </recommendedName>
</protein>
<feature type="region of interest" description="Disordered" evidence="9">
    <location>
        <begin position="1"/>
        <end position="20"/>
    </location>
</feature>
<evidence type="ECO:0000256" key="5">
    <source>
        <dbReference type="ARBA" id="ARBA00023015"/>
    </source>
</evidence>
<dbReference type="Pfam" id="PF00096">
    <property type="entry name" value="zf-C2H2"/>
    <property type="match status" value="1"/>
</dbReference>
<evidence type="ECO:0000256" key="8">
    <source>
        <dbReference type="PROSITE-ProRule" id="PRU00042"/>
    </source>
</evidence>
<organism evidence="11 12">
    <name type="scientific">Trapa incisa</name>
    <dbReference type="NCBI Taxonomy" id="236973"/>
    <lineage>
        <taxon>Eukaryota</taxon>
        <taxon>Viridiplantae</taxon>
        <taxon>Streptophyta</taxon>
        <taxon>Embryophyta</taxon>
        <taxon>Tracheophyta</taxon>
        <taxon>Spermatophyta</taxon>
        <taxon>Magnoliopsida</taxon>
        <taxon>eudicotyledons</taxon>
        <taxon>Gunneridae</taxon>
        <taxon>Pentapetalae</taxon>
        <taxon>rosids</taxon>
        <taxon>malvids</taxon>
        <taxon>Myrtales</taxon>
        <taxon>Lythraceae</taxon>
        <taxon>Trapa</taxon>
    </lineage>
</organism>
<dbReference type="SUPFAM" id="SSF57667">
    <property type="entry name" value="beta-beta-alpha zinc fingers"/>
    <property type="match status" value="1"/>
</dbReference>
<evidence type="ECO:0000256" key="6">
    <source>
        <dbReference type="ARBA" id="ARBA00023125"/>
    </source>
</evidence>
<keyword evidence="12" id="KW-1185">Reference proteome</keyword>
<dbReference type="InterPro" id="IPR013087">
    <property type="entry name" value="Znf_C2H2_type"/>
</dbReference>
<dbReference type="InterPro" id="IPR055187">
    <property type="entry name" value="C2CH-3rd_BIRD-IDD"/>
</dbReference>
<evidence type="ECO:0000256" key="3">
    <source>
        <dbReference type="ARBA" id="ARBA00022771"/>
    </source>
</evidence>
<dbReference type="PANTHER" id="PTHR10593:SF188">
    <property type="entry name" value="ZINC FINGER PROTEIN GAI-ASSOCIATED FACTOR 1"/>
    <property type="match status" value="1"/>
</dbReference>
<dbReference type="Pfam" id="PF22996">
    <property type="entry name" value="C2H2-2nd_BIRD-IDD"/>
    <property type="match status" value="1"/>
</dbReference>
<dbReference type="FunFam" id="3.30.160.60:FF:000554">
    <property type="entry name" value="protein indeterminate-domain 12-like"/>
    <property type="match status" value="1"/>
</dbReference>
<evidence type="ECO:0000256" key="4">
    <source>
        <dbReference type="ARBA" id="ARBA00022833"/>
    </source>
</evidence>
<keyword evidence="2" id="KW-0677">Repeat</keyword>
<dbReference type="PANTHER" id="PTHR10593">
    <property type="entry name" value="SERINE/THREONINE-PROTEIN KINASE RIO"/>
    <property type="match status" value="1"/>
</dbReference>
<keyword evidence="6" id="KW-0238">DNA-binding</keyword>
<dbReference type="PROSITE" id="PS00028">
    <property type="entry name" value="ZINC_FINGER_C2H2_1"/>
    <property type="match status" value="1"/>
</dbReference>
<gene>
    <name evidence="11" type="ORF">SAY87_011103</name>
</gene>
<keyword evidence="5" id="KW-0805">Transcription regulation</keyword>
<dbReference type="GO" id="GO:0008270">
    <property type="term" value="F:zinc ion binding"/>
    <property type="evidence" value="ECO:0007669"/>
    <property type="project" value="UniProtKB-KW"/>
</dbReference>
<sequence>MENSSSLAISSASADAATASCAVEPPLKKKRNLPGMPDPDAEVIKLSPRTLLATNRFVCEICSKGFQRDQNLQLHRRGHNLPWKLKQRTGRKDQVRKRVYVCPEPTCVHNNPTRALGDLTGIKKHFCRKHGEKKWKCERCSKKYAVQSDWKAHMKTCGTKEYKCDCGTLFSRSDSFITHRAFCDALAEECTKNQNLGQASEENISQAKKTIAEEASPPPPPLTPSTTVVSPVLSIQSSDLPENATQVFPCAPSVDPQPPAPAVAAPPTVTVTAAGAATIGGSSCGGFSSLYVASTSTQMLPPPDHRGSLPPPNATEPTSLSLFLSSTSSSIFSRPEQNHRLYAPSPQPAMSATALLQKAAQVGAAASNSSLLRGLGLAMSSTSYNNDTISSASAAGQWSSHTKADNDIYSGHGLCLGLPSQESSSVSGLIMDQSSLFGSQPVTLDFLGLGMSNSRSTTSGLSALLTSLEGGFGAAPSTSFGDVASMKRPGGPSFI</sequence>
<keyword evidence="1" id="KW-0479">Metal-binding</keyword>
<proteinExistence type="predicted"/>
<evidence type="ECO:0000256" key="7">
    <source>
        <dbReference type="ARBA" id="ARBA00023163"/>
    </source>
</evidence>
<evidence type="ECO:0000313" key="11">
    <source>
        <dbReference type="EMBL" id="KAK4744791.1"/>
    </source>
</evidence>
<dbReference type="InterPro" id="IPR036236">
    <property type="entry name" value="Znf_C2H2_sf"/>
</dbReference>
<dbReference type="Pfam" id="PF22992">
    <property type="entry name" value="C2CH-4th_BIRD-IDD"/>
    <property type="match status" value="1"/>
</dbReference>
<evidence type="ECO:0000259" key="10">
    <source>
        <dbReference type="PROSITE" id="PS50157"/>
    </source>
</evidence>
<accession>A0AAN7GFL3</accession>
<keyword evidence="7" id="KW-0804">Transcription</keyword>
<dbReference type="PROSITE" id="PS50157">
    <property type="entry name" value="ZINC_FINGER_C2H2_2"/>
    <property type="match status" value="1"/>
</dbReference>
<dbReference type="Proteomes" id="UP001345219">
    <property type="component" value="Chromosome 9"/>
</dbReference>
<evidence type="ECO:0000256" key="2">
    <source>
        <dbReference type="ARBA" id="ARBA00022737"/>
    </source>
</evidence>
<dbReference type="AlphaFoldDB" id="A0AAN7GFL3"/>
<dbReference type="InterPro" id="IPR055185">
    <property type="entry name" value="C2CH-4th_BIRD-IDD"/>
</dbReference>
<evidence type="ECO:0000256" key="1">
    <source>
        <dbReference type="ARBA" id="ARBA00022723"/>
    </source>
</evidence>
<dbReference type="SMART" id="SM00355">
    <property type="entry name" value="ZnF_C2H2"/>
    <property type="match status" value="3"/>
</dbReference>
<dbReference type="InterPro" id="IPR031140">
    <property type="entry name" value="IDD1-16"/>
</dbReference>
<name>A0AAN7GFL3_9MYRT</name>